<accession>A0A0M0JCB3</accession>
<gene>
    <name evidence="8" type="ORF">Ctob_003472</name>
</gene>
<reference evidence="9" key="1">
    <citation type="journal article" date="2015" name="PLoS Genet.">
        <title>Genome Sequence and Transcriptome Analyses of Chrysochromulina tobin: Metabolic Tools for Enhanced Algal Fitness in the Prominent Order Prymnesiales (Haptophyceae).</title>
        <authorList>
            <person name="Hovde B.T."/>
            <person name="Deodato C.R."/>
            <person name="Hunsperger H.M."/>
            <person name="Ryken S.A."/>
            <person name="Yost W."/>
            <person name="Jha R.K."/>
            <person name="Patterson J."/>
            <person name="Monnat R.J. Jr."/>
            <person name="Barlow S.B."/>
            <person name="Starkenburg S.R."/>
            <person name="Cattolico R.A."/>
        </authorList>
    </citation>
    <scope>NUCLEOTIDE SEQUENCE</scope>
    <source>
        <strain evidence="9">CCMP291</strain>
    </source>
</reference>
<evidence type="ECO:0000256" key="7">
    <source>
        <dbReference type="RuleBase" id="RU363079"/>
    </source>
</evidence>
<evidence type="ECO:0000256" key="6">
    <source>
        <dbReference type="ARBA" id="ARBA00023136"/>
    </source>
</evidence>
<feature type="transmembrane region" description="Helical" evidence="7">
    <location>
        <begin position="421"/>
        <end position="444"/>
    </location>
</feature>
<keyword evidence="3 7" id="KW-0812">Transmembrane</keyword>
<feature type="transmembrane region" description="Helical" evidence="7">
    <location>
        <begin position="475"/>
        <end position="499"/>
    </location>
</feature>
<evidence type="ECO:0000256" key="4">
    <source>
        <dbReference type="ARBA" id="ARBA00022729"/>
    </source>
</evidence>
<evidence type="ECO:0000313" key="8">
    <source>
        <dbReference type="EMBL" id="KOO23863.1"/>
    </source>
</evidence>
<proteinExistence type="inferred from homology"/>
<dbReference type="Proteomes" id="UP000037460">
    <property type="component" value="Unassembled WGS sequence"/>
</dbReference>
<feature type="transmembrane region" description="Helical" evidence="7">
    <location>
        <begin position="505"/>
        <end position="532"/>
    </location>
</feature>
<name>A0A0M0JCB3_9EUKA</name>
<evidence type="ECO:0000256" key="2">
    <source>
        <dbReference type="ARBA" id="ARBA00005227"/>
    </source>
</evidence>
<feature type="signal peptide" evidence="7">
    <location>
        <begin position="1"/>
        <end position="20"/>
    </location>
</feature>
<organism evidence="8 9">
    <name type="scientific">Chrysochromulina tobinii</name>
    <dbReference type="NCBI Taxonomy" id="1460289"/>
    <lineage>
        <taxon>Eukaryota</taxon>
        <taxon>Haptista</taxon>
        <taxon>Haptophyta</taxon>
        <taxon>Prymnesiophyceae</taxon>
        <taxon>Prymnesiales</taxon>
        <taxon>Chrysochromulinaceae</taxon>
        <taxon>Chrysochromulina</taxon>
    </lineage>
</organism>
<dbReference type="GO" id="GO:0005737">
    <property type="term" value="C:cytoplasm"/>
    <property type="evidence" value="ECO:0007669"/>
    <property type="project" value="UniProtKB-ARBA"/>
</dbReference>
<dbReference type="PANTHER" id="PTHR10766:SF111">
    <property type="entry name" value="TRANSMEMBRANE 9 SUPERFAMILY MEMBER 2"/>
    <property type="match status" value="1"/>
</dbReference>
<dbReference type="EMBL" id="JWZX01003151">
    <property type="protein sequence ID" value="KOO23863.1"/>
    <property type="molecule type" value="Genomic_DNA"/>
</dbReference>
<dbReference type="AlphaFoldDB" id="A0A0M0JCB3"/>
<evidence type="ECO:0000256" key="5">
    <source>
        <dbReference type="ARBA" id="ARBA00022989"/>
    </source>
</evidence>
<sequence length="614" mass="69662">MRSHSIIAGLPLLLVGRTSAFYLPGVAPYEYAQDEKVEIKVNKLSSTKTQLPYDYYTLPFCKPDTVHNSVENLGEVLHGSVIQNSAYEEDYRVHLIMDNLPAATKMIREMPNGNTITMYDRGYPLGFVGSAERPGTTPGTPYMYNHLRFVVKFHKEDSFSGSRIVGFEVEPLSVKHQYKGSFTTDMSKLNLLTVPVGPDLPPQPVGVVKADATPSASDMELIYTYDTKWEFSDIRWASRWDLYLYMGDDQIHWFSIINSLAIVLLLTGIVAMIMMRTLRRDFNRYNEQDKEDLQEESGWKLVHADVFRPPPNAILLCSSLGMGMQLLVMSTIAIFCAMLGFLSPANRGGLLTAVLLLFVLMGVPAGYYAANTYKSLKGTEWKTTTVLTATLFPGIMAGIFFVLNFFIWSQGSSGAIPFTTMFILLLMWFGISVPLVFLGAFFGFKAKLKDNPVRTNEIPRQIPSQAWYMSGTFNVLMGGILPFGAIFIELFFIMTSVWLQRFYYVFGFLALVLLILVITCAEISIVLCYFQLCNEDYHWWWRSFLTAGSSGLYLFAYSIMYFFTQLDIIGFVPTLIYFTYMFVFAMLFFLITGTIGFYAYHLFVWVIYGAIKVD</sequence>
<keyword evidence="9" id="KW-1185">Reference proteome</keyword>
<feature type="transmembrane region" description="Helical" evidence="7">
    <location>
        <begin position="391"/>
        <end position="409"/>
    </location>
</feature>
<comment type="subcellular location">
    <subcellularLocation>
        <location evidence="1">Membrane</location>
        <topology evidence="1">Multi-pass membrane protein</topology>
    </subcellularLocation>
</comment>
<feature type="transmembrane region" description="Helical" evidence="7">
    <location>
        <begin position="313"/>
        <end position="342"/>
    </location>
</feature>
<feature type="transmembrane region" description="Helical" evidence="7">
    <location>
        <begin position="575"/>
        <end position="608"/>
    </location>
</feature>
<feature type="transmembrane region" description="Helical" evidence="7">
    <location>
        <begin position="348"/>
        <end position="370"/>
    </location>
</feature>
<comment type="similarity">
    <text evidence="2 7">Belongs to the nonaspanin (TM9SF) (TC 9.A.2) family.</text>
</comment>
<keyword evidence="4 7" id="KW-0732">Signal</keyword>
<evidence type="ECO:0000256" key="1">
    <source>
        <dbReference type="ARBA" id="ARBA00004141"/>
    </source>
</evidence>
<dbReference type="OrthoDB" id="1666796at2759"/>
<keyword evidence="5 7" id="KW-1133">Transmembrane helix</keyword>
<dbReference type="GO" id="GO:0072657">
    <property type="term" value="P:protein localization to membrane"/>
    <property type="evidence" value="ECO:0007669"/>
    <property type="project" value="TreeGrafter"/>
</dbReference>
<protein>
    <recommendedName>
        <fullName evidence="7">Transmembrane 9 superfamily member</fullName>
    </recommendedName>
</protein>
<keyword evidence="6 7" id="KW-0472">Membrane</keyword>
<dbReference type="Pfam" id="PF02990">
    <property type="entry name" value="EMP70"/>
    <property type="match status" value="1"/>
</dbReference>
<dbReference type="InterPro" id="IPR004240">
    <property type="entry name" value="EMP70"/>
</dbReference>
<dbReference type="GO" id="GO:0016020">
    <property type="term" value="C:membrane"/>
    <property type="evidence" value="ECO:0007669"/>
    <property type="project" value="UniProtKB-SubCell"/>
</dbReference>
<feature type="transmembrane region" description="Helical" evidence="7">
    <location>
        <begin position="251"/>
        <end position="274"/>
    </location>
</feature>
<dbReference type="PANTHER" id="PTHR10766">
    <property type="entry name" value="TRANSMEMBRANE 9 SUPERFAMILY PROTEIN"/>
    <property type="match status" value="1"/>
</dbReference>
<evidence type="ECO:0000256" key="3">
    <source>
        <dbReference type="ARBA" id="ARBA00022692"/>
    </source>
</evidence>
<feature type="transmembrane region" description="Helical" evidence="7">
    <location>
        <begin position="544"/>
        <end position="563"/>
    </location>
</feature>
<comment type="caution">
    <text evidence="8">The sequence shown here is derived from an EMBL/GenBank/DDBJ whole genome shotgun (WGS) entry which is preliminary data.</text>
</comment>
<evidence type="ECO:0000313" key="9">
    <source>
        <dbReference type="Proteomes" id="UP000037460"/>
    </source>
</evidence>
<feature type="chain" id="PRO_5007355384" description="Transmembrane 9 superfamily member" evidence="7">
    <location>
        <begin position="21"/>
        <end position="614"/>
    </location>
</feature>